<gene>
    <name evidence="1" type="ORF">F2Q68_00043377</name>
</gene>
<name>A0A8S9LJK5_BRACR</name>
<dbReference type="EMBL" id="QGKW02000276">
    <property type="protein sequence ID" value="KAF2606181.1"/>
    <property type="molecule type" value="Genomic_DNA"/>
</dbReference>
<comment type="caution">
    <text evidence="1">The sequence shown here is derived from an EMBL/GenBank/DDBJ whole genome shotgun (WGS) entry which is preliminary data.</text>
</comment>
<protein>
    <submittedName>
        <fullName evidence="1">Uncharacterized protein</fullName>
    </submittedName>
</protein>
<evidence type="ECO:0000313" key="2">
    <source>
        <dbReference type="Proteomes" id="UP000712281"/>
    </source>
</evidence>
<accession>A0A8S9LJK5</accession>
<sequence>MGEVQRIVVVVEDKEAARTAIYISIPVDDSLISVRNFMHDFSLRHRRFCY</sequence>
<evidence type="ECO:0000313" key="1">
    <source>
        <dbReference type="EMBL" id="KAF2606181.1"/>
    </source>
</evidence>
<reference evidence="1" key="1">
    <citation type="submission" date="2019-12" db="EMBL/GenBank/DDBJ databases">
        <title>Genome sequencing and annotation of Brassica cretica.</title>
        <authorList>
            <person name="Studholme D.J."/>
            <person name="Sarris P.F."/>
        </authorList>
    </citation>
    <scope>NUCLEOTIDE SEQUENCE</scope>
    <source>
        <strain evidence="1">PFS-001/15</strain>
        <tissue evidence="1">Leaf</tissue>
    </source>
</reference>
<dbReference type="AlphaFoldDB" id="A0A8S9LJK5"/>
<dbReference type="Proteomes" id="UP000712281">
    <property type="component" value="Unassembled WGS sequence"/>
</dbReference>
<organism evidence="1 2">
    <name type="scientific">Brassica cretica</name>
    <name type="common">Mustard</name>
    <dbReference type="NCBI Taxonomy" id="69181"/>
    <lineage>
        <taxon>Eukaryota</taxon>
        <taxon>Viridiplantae</taxon>
        <taxon>Streptophyta</taxon>
        <taxon>Embryophyta</taxon>
        <taxon>Tracheophyta</taxon>
        <taxon>Spermatophyta</taxon>
        <taxon>Magnoliopsida</taxon>
        <taxon>eudicotyledons</taxon>
        <taxon>Gunneridae</taxon>
        <taxon>Pentapetalae</taxon>
        <taxon>rosids</taxon>
        <taxon>malvids</taxon>
        <taxon>Brassicales</taxon>
        <taxon>Brassicaceae</taxon>
        <taxon>Brassiceae</taxon>
        <taxon>Brassica</taxon>
    </lineage>
</organism>
<proteinExistence type="predicted"/>